<proteinExistence type="predicted"/>
<organism evidence="1 2">
    <name type="scientific">Araneus ventricosus</name>
    <name type="common">Orbweaver spider</name>
    <name type="synonym">Epeira ventricosa</name>
    <dbReference type="NCBI Taxonomy" id="182803"/>
    <lineage>
        <taxon>Eukaryota</taxon>
        <taxon>Metazoa</taxon>
        <taxon>Ecdysozoa</taxon>
        <taxon>Arthropoda</taxon>
        <taxon>Chelicerata</taxon>
        <taxon>Arachnida</taxon>
        <taxon>Araneae</taxon>
        <taxon>Araneomorphae</taxon>
        <taxon>Entelegynae</taxon>
        <taxon>Araneoidea</taxon>
        <taxon>Araneidae</taxon>
        <taxon>Araneus</taxon>
    </lineage>
</organism>
<evidence type="ECO:0000313" key="1">
    <source>
        <dbReference type="EMBL" id="GBM50948.1"/>
    </source>
</evidence>
<dbReference type="AlphaFoldDB" id="A0A4Y2GEC3"/>
<protein>
    <submittedName>
        <fullName evidence="1">Uncharacterized protein</fullName>
    </submittedName>
</protein>
<gene>
    <name evidence="1" type="ORF">AVEN_114601_1</name>
</gene>
<evidence type="ECO:0000313" key="2">
    <source>
        <dbReference type="Proteomes" id="UP000499080"/>
    </source>
</evidence>
<dbReference type="Proteomes" id="UP000499080">
    <property type="component" value="Unassembled WGS sequence"/>
</dbReference>
<reference evidence="1 2" key="1">
    <citation type="journal article" date="2019" name="Sci. Rep.">
        <title>Orb-weaving spider Araneus ventricosus genome elucidates the spidroin gene catalogue.</title>
        <authorList>
            <person name="Kono N."/>
            <person name="Nakamura H."/>
            <person name="Ohtoshi R."/>
            <person name="Moran D.A.P."/>
            <person name="Shinohara A."/>
            <person name="Yoshida Y."/>
            <person name="Fujiwara M."/>
            <person name="Mori M."/>
            <person name="Tomita M."/>
            <person name="Arakawa K."/>
        </authorList>
    </citation>
    <scope>NUCLEOTIDE SEQUENCE [LARGE SCALE GENOMIC DNA]</scope>
</reference>
<comment type="caution">
    <text evidence="1">The sequence shown here is derived from an EMBL/GenBank/DDBJ whole genome shotgun (WGS) entry which is preliminary data.</text>
</comment>
<accession>A0A4Y2GEC3</accession>
<name>A0A4Y2GEC3_ARAVE</name>
<keyword evidence="2" id="KW-1185">Reference proteome</keyword>
<sequence>MGVLDTLFIEKEHNSYFKTFWKQDQLKTFINKTKNELRAGTKIVSEEKCFPFGSAFRIFLISLFENGRSLVNRISSLVLFESCWSSAGELGYSVYKICKAKSFQSPVLRLAGKGLMVVSLYGS</sequence>
<dbReference type="EMBL" id="BGPR01001317">
    <property type="protein sequence ID" value="GBM50948.1"/>
    <property type="molecule type" value="Genomic_DNA"/>
</dbReference>